<feature type="compositionally biased region" description="Basic residues" evidence="1">
    <location>
        <begin position="80"/>
        <end position="97"/>
    </location>
</feature>
<evidence type="ECO:0000313" key="4">
    <source>
        <dbReference type="Proteomes" id="UP000008810"/>
    </source>
</evidence>
<gene>
    <name evidence="2" type="ORF">BRADI_5g09214v3</name>
</gene>
<dbReference type="Gramene" id="KQJ82490">
    <property type="protein sequence ID" value="KQJ82490"/>
    <property type="gene ID" value="BRADI_5g09214v3"/>
</dbReference>
<reference evidence="3" key="3">
    <citation type="submission" date="2018-08" db="UniProtKB">
        <authorList>
            <consortium name="EnsemblPlants"/>
        </authorList>
    </citation>
    <scope>IDENTIFICATION</scope>
    <source>
        <strain evidence="3">cv. Bd21</strain>
    </source>
</reference>
<dbReference type="AlphaFoldDB" id="A0A0Q3GNT7"/>
<accession>A0A0Q3GNT7</accession>
<evidence type="ECO:0000313" key="3">
    <source>
        <dbReference type="EnsemblPlants" id="KQJ82490"/>
    </source>
</evidence>
<dbReference type="EMBL" id="CM000884">
    <property type="protein sequence ID" value="KQJ82490.1"/>
    <property type="molecule type" value="Genomic_DNA"/>
</dbReference>
<evidence type="ECO:0000313" key="2">
    <source>
        <dbReference type="EMBL" id="KQJ82490.1"/>
    </source>
</evidence>
<sequence>MRKRKPWQTSCSKFIHVFARIEMCDKWMEMRNALAKSKDAPRDSKAAPSAASEGRPIGTRKAKAARDAATATERLYRPTPPHHPRRGRRSRRHSRRR</sequence>
<keyword evidence="4" id="KW-1185">Reference proteome</keyword>
<reference evidence="2" key="2">
    <citation type="submission" date="2017-06" db="EMBL/GenBank/DDBJ databases">
        <title>WGS assembly of Brachypodium distachyon.</title>
        <authorList>
            <consortium name="The International Brachypodium Initiative"/>
            <person name="Lucas S."/>
            <person name="Harmon-Smith M."/>
            <person name="Lail K."/>
            <person name="Tice H."/>
            <person name="Grimwood J."/>
            <person name="Bruce D."/>
            <person name="Barry K."/>
            <person name="Shu S."/>
            <person name="Lindquist E."/>
            <person name="Wang M."/>
            <person name="Pitluck S."/>
            <person name="Vogel J.P."/>
            <person name="Garvin D.F."/>
            <person name="Mockler T.C."/>
            <person name="Schmutz J."/>
            <person name="Rokhsar D."/>
            <person name="Bevan M.W."/>
        </authorList>
    </citation>
    <scope>NUCLEOTIDE SEQUENCE</scope>
    <source>
        <strain evidence="2">Bd21</strain>
    </source>
</reference>
<name>A0A0Q3GNT7_BRADI</name>
<reference evidence="2 3" key="1">
    <citation type="journal article" date="2010" name="Nature">
        <title>Genome sequencing and analysis of the model grass Brachypodium distachyon.</title>
        <authorList>
            <consortium name="International Brachypodium Initiative"/>
        </authorList>
    </citation>
    <scope>NUCLEOTIDE SEQUENCE [LARGE SCALE GENOMIC DNA]</scope>
    <source>
        <strain evidence="2 3">Bd21</strain>
    </source>
</reference>
<dbReference type="EnsemblPlants" id="KQJ82490">
    <property type="protein sequence ID" value="KQJ82490"/>
    <property type="gene ID" value="BRADI_5g09214v3"/>
</dbReference>
<feature type="compositionally biased region" description="Basic and acidic residues" evidence="1">
    <location>
        <begin position="36"/>
        <end position="45"/>
    </location>
</feature>
<proteinExistence type="predicted"/>
<dbReference type="OrthoDB" id="693008at2759"/>
<protein>
    <submittedName>
        <fullName evidence="2 3">Uncharacterized protein</fullName>
    </submittedName>
</protein>
<evidence type="ECO:0000256" key="1">
    <source>
        <dbReference type="SAM" id="MobiDB-lite"/>
    </source>
</evidence>
<feature type="region of interest" description="Disordered" evidence="1">
    <location>
        <begin position="34"/>
        <end position="97"/>
    </location>
</feature>
<dbReference type="InParanoid" id="A0A0Q3GNT7"/>
<organism evidence="2">
    <name type="scientific">Brachypodium distachyon</name>
    <name type="common">Purple false brome</name>
    <name type="synonym">Trachynia distachya</name>
    <dbReference type="NCBI Taxonomy" id="15368"/>
    <lineage>
        <taxon>Eukaryota</taxon>
        <taxon>Viridiplantae</taxon>
        <taxon>Streptophyta</taxon>
        <taxon>Embryophyta</taxon>
        <taxon>Tracheophyta</taxon>
        <taxon>Spermatophyta</taxon>
        <taxon>Magnoliopsida</taxon>
        <taxon>Liliopsida</taxon>
        <taxon>Poales</taxon>
        <taxon>Poaceae</taxon>
        <taxon>BOP clade</taxon>
        <taxon>Pooideae</taxon>
        <taxon>Stipodae</taxon>
        <taxon>Brachypodieae</taxon>
        <taxon>Brachypodium</taxon>
    </lineage>
</organism>
<dbReference type="Proteomes" id="UP000008810">
    <property type="component" value="Chromosome 5"/>
</dbReference>